<dbReference type="Pfam" id="PF04198">
    <property type="entry name" value="Sugar-bind"/>
    <property type="match status" value="1"/>
</dbReference>
<gene>
    <name evidence="6" type="ORF">FJ657_00860</name>
</gene>
<comment type="caution">
    <text evidence="6">The sequence shown here is derived from an EMBL/GenBank/DDBJ whole genome shotgun (WGS) entry which is preliminary data.</text>
</comment>
<keyword evidence="2" id="KW-0805">Transcription regulation</keyword>
<dbReference type="PANTHER" id="PTHR34294:SF1">
    <property type="entry name" value="TRANSCRIPTIONAL REGULATOR LSRR"/>
    <property type="match status" value="1"/>
</dbReference>
<keyword evidence="7" id="KW-1185">Reference proteome</keyword>
<evidence type="ECO:0000313" key="6">
    <source>
        <dbReference type="EMBL" id="TPW77289.1"/>
    </source>
</evidence>
<dbReference type="Gene3D" id="3.40.50.1360">
    <property type="match status" value="1"/>
</dbReference>
<dbReference type="InterPro" id="IPR037171">
    <property type="entry name" value="NagB/RpiA_transferase-like"/>
</dbReference>
<dbReference type="OrthoDB" id="186585at2"/>
<keyword evidence="3" id="KW-0238">DNA-binding</keyword>
<dbReference type="InterPro" id="IPR013324">
    <property type="entry name" value="RNA_pol_sigma_r3/r4-like"/>
</dbReference>
<dbReference type="RefSeq" id="WP_141161817.1">
    <property type="nucleotide sequence ID" value="NZ_VHQG01000001.1"/>
</dbReference>
<dbReference type="Gene3D" id="1.10.10.10">
    <property type="entry name" value="Winged helix-like DNA-binding domain superfamily/Winged helix DNA-binding domain"/>
    <property type="match status" value="1"/>
</dbReference>
<dbReference type="SUPFAM" id="SSF100950">
    <property type="entry name" value="NagB/RpiA/CoA transferase-like"/>
    <property type="match status" value="1"/>
</dbReference>
<accession>A0A506YA07</accession>
<reference evidence="6 7" key="1">
    <citation type="submission" date="2019-06" db="EMBL/GenBank/DDBJ databases">
        <authorList>
            <person name="Li F."/>
        </authorList>
    </citation>
    <scope>NUCLEOTIDE SEQUENCE [LARGE SCALE GENOMIC DNA]</scope>
    <source>
        <strain evidence="6 7">10F1D-1</strain>
    </source>
</reference>
<organism evidence="6 7">
    <name type="scientific">Schumannella soli</name>
    <dbReference type="NCBI Taxonomy" id="2590779"/>
    <lineage>
        <taxon>Bacteria</taxon>
        <taxon>Bacillati</taxon>
        <taxon>Actinomycetota</taxon>
        <taxon>Actinomycetes</taxon>
        <taxon>Micrococcales</taxon>
        <taxon>Microbacteriaceae</taxon>
        <taxon>Schumannella</taxon>
    </lineage>
</organism>
<dbReference type="PANTHER" id="PTHR34294">
    <property type="entry name" value="TRANSCRIPTIONAL REGULATOR-RELATED"/>
    <property type="match status" value="1"/>
</dbReference>
<dbReference type="Proteomes" id="UP000316252">
    <property type="component" value="Unassembled WGS sequence"/>
</dbReference>
<evidence type="ECO:0000256" key="3">
    <source>
        <dbReference type="ARBA" id="ARBA00023125"/>
    </source>
</evidence>
<dbReference type="EMBL" id="VHQG01000001">
    <property type="protein sequence ID" value="TPW77289.1"/>
    <property type="molecule type" value="Genomic_DNA"/>
</dbReference>
<dbReference type="GO" id="GO:0030246">
    <property type="term" value="F:carbohydrate binding"/>
    <property type="evidence" value="ECO:0007669"/>
    <property type="project" value="InterPro"/>
</dbReference>
<dbReference type="GO" id="GO:0003677">
    <property type="term" value="F:DNA binding"/>
    <property type="evidence" value="ECO:0007669"/>
    <property type="project" value="UniProtKB-KW"/>
</dbReference>
<evidence type="ECO:0000256" key="4">
    <source>
        <dbReference type="ARBA" id="ARBA00023163"/>
    </source>
</evidence>
<sequence length="327" mass="35574">MTIQSVERSSAPDSIKSREALRAAQLYYLQDLTMDAIARELHTSRSSVSRLLSFARETGLVEISIHSPLDLSTRTQHEIRTRHGVTAHVVPVPDRISEVDRLERVAISAARILSGLVDSNMTIGIAWGSTLSAMGRHLLSKKTHNVHLVQLNGAANTRTSGIPYAGEILSRFGLAFGAEPHQFPVPALFDDPETKKALFRERSIRRVLDLQRRTDLAVFGLGSPAAVVPSHVYAGDYFDQADHAILRDEGVVGDVATVFYRADGSDDGIALNARSSGPSLDELRAIPRRLCVVSGLSKLDSLRGALEAGIMTDLVVDEDTARHLVDA</sequence>
<evidence type="ECO:0000313" key="7">
    <source>
        <dbReference type="Proteomes" id="UP000316252"/>
    </source>
</evidence>
<comment type="similarity">
    <text evidence="1">Belongs to the SorC transcriptional regulatory family.</text>
</comment>
<protein>
    <submittedName>
        <fullName evidence="6">Sugar-binding transcriptional regulator</fullName>
    </submittedName>
</protein>
<dbReference type="InterPro" id="IPR051054">
    <property type="entry name" value="SorC_transcr_regulators"/>
</dbReference>
<dbReference type="AlphaFoldDB" id="A0A506YA07"/>
<dbReference type="SUPFAM" id="SSF88659">
    <property type="entry name" value="Sigma3 and sigma4 domains of RNA polymerase sigma factors"/>
    <property type="match status" value="1"/>
</dbReference>
<evidence type="ECO:0000256" key="1">
    <source>
        <dbReference type="ARBA" id="ARBA00010466"/>
    </source>
</evidence>
<dbReference type="InterPro" id="IPR007324">
    <property type="entry name" value="Sugar-bd_dom_put"/>
</dbReference>
<keyword evidence="4" id="KW-0804">Transcription</keyword>
<name>A0A506YA07_9MICO</name>
<dbReference type="InterPro" id="IPR036388">
    <property type="entry name" value="WH-like_DNA-bd_sf"/>
</dbReference>
<evidence type="ECO:0000256" key="2">
    <source>
        <dbReference type="ARBA" id="ARBA00023015"/>
    </source>
</evidence>
<feature type="domain" description="Sugar-binding" evidence="5">
    <location>
        <begin position="73"/>
        <end position="325"/>
    </location>
</feature>
<proteinExistence type="inferred from homology"/>
<evidence type="ECO:0000259" key="5">
    <source>
        <dbReference type="Pfam" id="PF04198"/>
    </source>
</evidence>